<dbReference type="Proteomes" id="UP000811619">
    <property type="component" value="Unassembled WGS sequence"/>
</dbReference>
<dbReference type="EMBL" id="SRPY01000253">
    <property type="protein sequence ID" value="KAG5926600.1"/>
    <property type="molecule type" value="Genomic_DNA"/>
</dbReference>
<evidence type="ECO:0000313" key="2">
    <source>
        <dbReference type="EMBL" id="KAG5926600.1"/>
    </source>
</evidence>
<dbReference type="SUPFAM" id="SSF56300">
    <property type="entry name" value="Metallo-dependent phosphatases"/>
    <property type="match status" value="1"/>
</dbReference>
<accession>A0A8K0J7K5</accession>
<dbReference type="AlphaFoldDB" id="A0A8K0J7K5"/>
<dbReference type="InterPro" id="IPR004843">
    <property type="entry name" value="Calcineurin-like_PHP"/>
</dbReference>
<comment type="caution">
    <text evidence="2">The sequence shown here is derived from an EMBL/GenBank/DDBJ whole genome shotgun (WGS) entry which is preliminary data.</text>
</comment>
<dbReference type="InterPro" id="IPR050126">
    <property type="entry name" value="Ap4A_hydrolase"/>
</dbReference>
<dbReference type="GO" id="GO:0016791">
    <property type="term" value="F:phosphatase activity"/>
    <property type="evidence" value="ECO:0007669"/>
    <property type="project" value="TreeGrafter"/>
</dbReference>
<dbReference type="OrthoDB" id="10267127at2759"/>
<keyword evidence="3" id="KW-1185">Reference proteome</keyword>
<dbReference type="PANTHER" id="PTHR42850:SF4">
    <property type="entry name" value="ZINC-DEPENDENT ENDOPOLYPHOSPHATASE"/>
    <property type="match status" value="1"/>
</dbReference>
<dbReference type="Gene3D" id="3.60.21.10">
    <property type="match status" value="1"/>
</dbReference>
<dbReference type="GO" id="GO:0006798">
    <property type="term" value="P:polyphosphate catabolic process"/>
    <property type="evidence" value="ECO:0007669"/>
    <property type="project" value="TreeGrafter"/>
</dbReference>
<protein>
    <recommendedName>
        <fullName evidence="1">Calcineurin-like phosphoesterase domain-containing protein</fullName>
    </recommendedName>
</protein>
<reference evidence="2" key="1">
    <citation type="journal article" date="2020" name="bioRxiv">
        <title>Whole genome comparisons of ergot fungi reveals the divergence and evolution of species within the genus Claviceps are the result of varying mechanisms driving genome evolution and host range expansion.</title>
        <authorList>
            <person name="Wyka S.A."/>
            <person name="Mondo S.J."/>
            <person name="Liu M."/>
            <person name="Dettman J."/>
            <person name="Nalam V."/>
            <person name="Broders K.D."/>
        </authorList>
    </citation>
    <scope>NUCLEOTIDE SEQUENCE</scope>
    <source>
        <strain evidence="2">CCC 489</strain>
    </source>
</reference>
<gene>
    <name evidence="2" type="ORF">E4U42_003135</name>
</gene>
<proteinExistence type="predicted"/>
<evidence type="ECO:0000313" key="3">
    <source>
        <dbReference type="Proteomes" id="UP000811619"/>
    </source>
</evidence>
<sequence length="320" mass="35213">MSYRRVVLSTALVATAIFTIPLCLPYLAPSASRPLITPSQPAWDAPPLTILAGLPREYVPTAGNRRRLLLIGDIHGMNTDLGHLLDSARYDVSRDHVVALGDMINRGPDSHGVVARLMGMNASAVRGNHEDDLLRALRDDDDGSVGPDRDKMLRLAATLTPEQLRWLDRLPLILAAEPLRVYLVHAGLVPGVRPDRQDPWAVMNMRTLVYPQEELRRDAQPVAVPKDDRSGEPWAKVWDRHAKHLARADRRTVVYGHDAKRGFVEGKYAVGLDSACARGGALTALVVEAGTKRKPFRYTTVQVPCKQHAHAAHAPPTPPV</sequence>
<dbReference type="Pfam" id="PF00149">
    <property type="entry name" value="Metallophos"/>
    <property type="match status" value="1"/>
</dbReference>
<feature type="domain" description="Calcineurin-like phosphoesterase" evidence="1">
    <location>
        <begin position="67"/>
        <end position="257"/>
    </location>
</feature>
<dbReference type="GO" id="GO:0005737">
    <property type="term" value="C:cytoplasm"/>
    <property type="evidence" value="ECO:0007669"/>
    <property type="project" value="TreeGrafter"/>
</dbReference>
<dbReference type="GO" id="GO:0000298">
    <property type="term" value="F:endopolyphosphatase activity"/>
    <property type="evidence" value="ECO:0007669"/>
    <property type="project" value="TreeGrafter"/>
</dbReference>
<dbReference type="PANTHER" id="PTHR42850">
    <property type="entry name" value="METALLOPHOSPHOESTERASE"/>
    <property type="match status" value="1"/>
</dbReference>
<evidence type="ECO:0000259" key="1">
    <source>
        <dbReference type="Pfam" id="PF00149"/>
    </source>
</evidence>
<organism evidence="2 3">
    <name type="scientific">Claviceps africana</name>
    <dbReference type="NCBI Taxonomy" id="83212"/>
    <lineage>
        <taxon>Eukaryota</taxon>
        <taxon>Fungi</taxon>
        <taxon>Dikarya</taxon>
        <taxon>Ascomycota</taxon>
        <taxon>Pezizomycotina</taxon>
        <taxon>Sordariomycetes</taxon>
        <taxon>Hypocreomycetidae</taxon>
        <taxon>Hypocreales</taxon>
        <taxon>Clavicipitaceae</taxon>
        <taxon>Claviceps</taxon>
    </lineage>
</organism>
<dbReference type="InterPro" id="IPR029052">
    <property type="entry name" value="Metallo-depent_PP-like"/>
</dbReference>
<dbReference type="CDD" id="cd00144">
    <property type="entry name" value="MPP_PPP_family"/>
    <property type="match status" value="1"/>
</dbReference>
<name>A0A8K0J7K5_9HYPO</name>